<dbReference type="OrthoDB" id="2423964at2759"/>
<evidence type="ECO:0000313" key="11">
    <source>
        <dbReference type="EMBL" id="CAF3006990.1"/>
    </source>
</evidence>
<comment type="similarity">
    <text evidence="1">Belongs to the class-II aminoacyl-tRNA synthetase family. Alax-L subfamily.</text>
</comment>
<keyword evidence="3" id="KW-0820">tRNA-binding</keyword>
<dbReference type="SUPFAM" id="SSF101353">
    <property type="entry name" value="Putative anticodon-binding domain of alanyl-tRNA synthetase (AlaRS)"/>
    <property type="match status" value="1"/>
</dbReference>
<keyword evidence="9" id="KW-0030">Aminoacyl-tRNA synthetase</keyword>
<dbReference type="InterPro" id="IPR018162">
    <property type="entry name" value="Ala-tRNA-ligase_IIc_anticod-bd"/>
</dbReference>
<dbReference type="InterPro" id="IPR018164">
    <property type="entry name" value="Ala-tRNA-synth_IIc_N"/>
</dbReference>
<dbReference type="Gene3D" id="3.30.930.10">
    <property type="entry name" value="Bira Bifunctional Protein, Domain 2"/>
    <property type="match status" value="1"/>
</dbReference>
<dbReference type="SUPFAM" id="SSF50447">
    <property type="entry name" value="Translation proteins"/>
    <property type="match status" value="1"/>
</dbReference>
<keyword evidence="7" id="KW-0694">RNA-binding</keyword>
<dbReference type="GO" id="GO:0005739">
    <property type="term" value="C:mitochondrion"/>
    <property type="evidence" value="ECO:0007669"/>
    <property type="project" value="TreeGrafter"/>
</dbReference>
<dbReference type="PANTHER" id="PTHR11777">
    <property type="entry name" value="ALANYL-TRNA SYNTHETASE"/>
    <property type="match status" value="1"/>
</dbReference>
<keyword evidence="8" id="KW-0648">Protein biosynthesis</keyword>
<dbReference type="GO" id="GO:0002161">
    <property type="term" value="F:aminoacyl-tRNA deacylase activity"/>
    <property type="evidence" value="ECO:0007669"/>
    <property type="project" value="TreeGrafter"/>
</dbReference>
<organism evidence="11 12">
    <name type="scientific">Lepeophtheirus salmonis</name>
    <name type="common">Salmon louse</name>
    <name type="synonym">Caligus salmonis</name>
    <dbReference type="NCBI Taxonomy" id="72036"/>
    <lineage>
        <taxon>Eukaryota</taxon>
        <taxon>Metazoa</taxon>
        <taxon>Ecdysozoa</taxon>
        <taxon>Arthropoda</taxon>
        <taxon>Crustacea</taxon>
        <taxon>Multicrustacea</taxon>
        <taxon>Hexanauplia</taxon>
        <taxon>Copepoda</taxon>
        <taxon>Siphonostomatoida</taxon>
        <taxon>Caligidae</taxon>
        <taxon>Lepeophtheirus</taxon>
    </lineage>
</organism>
<dbReference type="GO" id="GO:0006419">
    <property type="term" value="P:alanyl-tRNA aminoacylation"/>
    <property type="evidence" value="ECO:0007669"/>
    <property type="project" value="InterPro"/>
</dbReference>
<dbReference type="GO" id="GO:0000049">
    <property type="term" value="F:tRNA binding"/>
    <property type="evidence" value="ECO:0007669"/>
    <property type="project" value="UniProtKB-KW"/>
</dbReference>
<dbReference type="InterPro" id="IPR018165">
    <property type="entry name" value="Ala-tRNA-synth_IIc_core"/>
</dbReference>
<dbReference type="InterPro" id="IPR009000">
    <property type="entry name" value="Transl_B-barrel_sf"/>
</dbReference>
<keyword evidence="5" id="KW-0547">Nucleotide-binding</keyword>
<dbReference type="GO" id="GO:0004813">
    <property type="term" value="F:alanine-tRNA ligase activity"/>
    <property type="evidence" value="ECO:0007669"/>
    <property type="project" value="UniProtKB-EC"/>
</dbReference>
<feature type="domain" description="Alanyl-transfer RNA synthetases family profile" evidence="10">
    <location>
        <begin position="2"/>
        <end position="710"/>
    </location>
</feature>
<dbReference type="PROSITE" id="PS50860">
    <property type="entry name" value="AA_TRNA_LIGASE_II_ALA"/>
    <property type="match status" value="1"/>
</dbReference>
<dbReference type="SUPFAM" id="SSF55186">
    <property type="entry name" value="ThrRS/AlaRS common domain"/>
    <property type="match status" value="1"/>
</dbReference>
<evidence type="ECO:0000259" key="10">
    <source>
        <dbReference type="PROSITE" id="PS50860"/>
    </source>
</evidence>
<evidence type="ECO:0000256" key="9">
    <source>
        <dbReference type="ARBA" id="ARBA00023146"/>
    </source>
</evidence>
<dbReference type="InterPro" id="IPR012947">
    <property type="entry name" value="tRNA_SAD"/>
</dbReference>
<dbReference type="InterPro" id="IPR045864">
    <property type="entry name" value="aa-tRNA-synth_II/BPL/LPL"/>
</dbReference>
<dbReference type="InterPro" id="IPR018163">
    <property type="entry name" value="Thr/Ala-tRNA-synth_IIc_edit"/>
</dbReference>
<evidence type="ECO:0000313" key="12">
    <source>
        <dbReference type="Proteomes" id="UP000675881"/>
    </source>
</evidence>
<dbReference type="Proteomes" id="UP000675881">
    <property type="component" value="Chromosome 7"/>
</dbReference>
<evidence type="ECO:0000256" key="4">
    <source>
        <dbReference type="ARBA" id="ARBA00022598"/>
    </source>
</evidence>
<proteinExistence type="inferred from homology"/>
<evidence type="ECO:0000256" key="6">
    <source>
        <dbReference type="ARBA" id="ARBA00022840"/>
    </source>
</evidence>
<dbReference type="SMART" id="SM00863">
    <property type="entry name" value="tRNA_SAD"/>
    <property type="match status" value="1"/>
</dbReference>
<dbReference type="SUPFAM" id="SSF55681">
    <property type="entry name" value="Class II aaRS and biotin synthetases"/>
    <property type="match status" value="1"/>
</dbReference>
<gene>
    <name evidence="11" type="ORF">LSAA_12953</name>
</gene>
<accession>A0A7R8HC60</accession>
<dbReference type="PANTHER" id="PTHR11777:SF9">
    <property type="entry name" value="ALANINE--TRNA LIGASE, CYTOPLASMIC"/>
    <property type="match status" value="1"/>
</dbReference>
<evidence type="ECO:0000256" key="5">
    <source>
        <dbReference type="ARBA" id="ARBA00022741"/>
    </source>
</evidence>
<keyword evidence="6" id="KW-0067">ATP-binding</keyword>
<evidence type="ECO:0000256" key="8">
    <source>
        <dbReference type="ARBA" id="ARBA00022917"/>
    </source>
</evidence>
<dbReference type="Gene3D" id="3.30.980.10">
    <property type="entry name" value="Threonyl-trna Synthetase, Chain A, domain 2"/>
    <property type="match status" value="1"/>
</dbReference>
<dbReference type="GO" id="GO:0005524">
    <property type="term" value="F:ATP binding"/>
    <property type="evidence" value="ECO:0007669"/>
    <property type="project" value="UniProtKB-KW"/>
</dbReference>
<keyword evidence="12" id="KW-1185">Reference proteome</keyword>
<sequence length="802" mass="91001">MYGSRQIRSAFMDYYRAKGHTIRPSGSVIPPSSELSFVNAGMNHFVGVIQGSDPIPDPPRIANSQKCIRLGGKHSDLSLVGHDGTHHSFFEMLGSWSFNDYFKKDAIQFAWEFLTGPLEIPKEFLNVTYFKDDLETREYWLSQGLSPDKIIPKGETDNFWEMGSTGPCGPCTEIHYKDTEIWNLVFMEYRLTSILNGYTSNYDTDLFIPIFDKISKLSGADPYSGSFDKLQDINYRILADHSRMIATCLSDGLLPDVSYRLRNIIRRCMKISAESFNSKNQVDFLKELIYCVSESLGDHHREYLESPFLKDEAKLSLLLKFEHDVLKELKKTHKSLLNKLKDAVPFKTLFEKYESELDPSMIGRFYDAFKMYSCNALNNAEPKIISGEFAFKLYDSIGFKSEDIELFALLLDAKYDPYEFHLYSAKVKEQSKVTTSVNRTNMEILSKITLAPKTDDSFKYKWVQSGFKYQFYIIESNILQLIQISNDKSDSQCVGKLNRGDTGILICEKSPFYSEAGGQACDTGSITGSLGESVFHVHDVFSLKGVVYHVGTVHSGTFMRQDLGSHLLNAAMNTVLPFTTQRSLRVDSTGFKFDACIFKLNLSSSEINDIEEKANQMINNADPIVQAKDKYLDSFIKNSKSKVLTLPGEKYPDKVSMICLPQFSEPCCGTHVNCTKDVEALTITHIKSVSSGIKSFRCLTGQKAIDARENGLAFLDNVEFVRQRLEELGNYPSKEEQNNLLKDIMTLKKESTSIDIPHTVRHDAEIILNELKNHLELGDFKRMNSEIDSLLEDTSHFKMHCA</sequence>
<protein>
    <recommendedName>
        <fullName evidence="2">alanine--tRNA ligase</fullName>
        <ecNumber evidence="2">6.1.1.7</ecNumber>
    </recommendedName>
</protein>
<evidence type="ECO:0000256" key="3">
    <source>
        <dbReference type="ARBA" id="ARBA00022555"/>
    </source>
</evidence>
<reference evidence="11" key="1">
    <citation type="submission" date="2021-02" db="EMBL/GenBank/DDBJ databases">
        <authorList>
            <person name="Bekaert M."/>
        </authorList>
    </citation>
    <scope>NUCLEOTIDE SEQUENCE</scope>
    <source>
        <strain evidence="11">IoA-00</strain>
    </source>
</reference>
<dbReference type="CDD" id="cd00673">
    <property type="entry name" value="AlaRS_core"/>
    <property type="match status" value="1"/>
</dbReference>
<keyword evidence="4 11" id="KW-0436">Ligase</keyword>
<dbReference type="Pfam" id="PF07973">
    <property type="entry name" value="tRNA_SAD"/>
    <property type="match status" value="1"/>
</dbReference>
<evidence type="ECO:0000256" key="2">
    <source>
        <dbReference type="ARBA" id="ARBA00013168"/>
    </source>
</evidence>
<evidence type="ECO:0000256" key="7">
    <source>
        <dbReference type="ARBA" id="ARBA00022884"/>
    </source>
</evidence>
<dbReference type="InterPro" id="IPR050058">
    <property type="entry name" value="Ala-tRNA_ligase"/>
</dbReference>
<dbReference type="Gene3D" id="2.40.30.130">
    <property type="match status" value="1"/>
</dbReference>
<dbReference type="AlphaFoldDB" id="A0A7R8HC60"/>
<name>A0A7R8HC60_LEPSM</name>
<dbReference type="Pfam" id="PF01411">
    <property type="entry name" value="tRNA-synt_2c"/>
    <property type="match status" value="3"/>
</dbReference>
<dbReference type="EMBL" id="HG994586">
    <property type="protein sequence ID" value="CAF3006990.1"/>
    <property type="molecule type" value="Genomic_DNA"/>
</dbReference>
<dbReference type="EC" id="6.1.1.7" evidence="2"/>
<evidence type="ECO:0000256" key="1">
    <source>
        <dbReference type="ARBA" id="ARBA00008429"/>
    </source>
</evidence>